<dbReference type="InterPro" id="IPR027248">
    <property type="entry name" value="Sm_D2"/>
</dbReference>
<evidence type="ECO:0000313" key="11">
    <source>
        <dbReference type="RefSeq" id="XP_048318188.1"/>
    </source>
</evidence>
<keyword evidence="6 9" id="KW-0508">mRNA splicing</keyword>
<comment type="similarity">
    <text evidence="3 9">Belongs to the snRNP core protein family.</text>
</comment>
<proteinExistence type="inferred from homology"/>
<dbReference type="Gene3D" id="2.30.30.100">
    <property type="match status" value="1"/>
</dbReference>
<evidence type="ECO:0000256" key="2">
    <source>
        <dbReference type="ARBA" id="ARBA00004514"/>
    </source>
</evidence>
<comment type="subcellular location">
    <subcellularLocation>
        <location evidence="2">Cytoplasm</location>
        <location evidence="2">Cytosol</location>
    </subcellularLocation>
    <subcellularLocation>
        <location evidence="1 9">Nucleus</location>
    </subcellularLocation>
</comment>
<evidence type="ECO:0000256" key="6">
    <source>
        <dbReference type="ARBA" id="ARBA00023187"/>
    </source>
</evidence>
<gene>
    <name evidence="11" type="primary">LOC112489253</name>
</gene>
<keyword evidence="7 9" id="KW-0539">Nucleus</keyword>
<sequence>MSKEARVRIWNLTQDHSFLMMSVKNNMEVMLFYHVTNMEVPQTGKDKKKARPVTKDRLINKMFPRGDSVIIVVRNPFEIDIIAVKPFFLQLTILPVS</sequence>
<reference evidence="11" key="1">
    <citation type="submission" date="2025-08" db="UniProtKB">
        <authorList>
            <consortium name="RefSeq"/>
        </authorList>
    </citation>
    <scope>IDENTIFICATION</scope>
    <source>
        <tissue evidence="11">Seedling</tissue>
    </source>
</reference>
<dbReference type="PANTHER" id="PTHR12777">
    <property type="entry name" value="SMALL NUCLEAR RIBONUCLEOPROTEIN SM D2"/>
    <property type="match status" value="1"/>
</dbReference>
<protein>
    <recommendedName>
        <fullName evidence="9">Small nuclear ribonucleoprotein Sm D2</fullName>
        <shortName evidence="9">Sm-D2</shortName>
    </recommendedName>
    <alternativeName>
        <fullName evidence="9">snRNP core protein D2</fullName>
    </alternativeName>
</protein>
<evidence type="ECO:0000256" key="9">
    <source>
        <dbReference type="RuleBase" id="RU365051"/>
    </source>
</evidence>
<keyword evidence="8 9" id="KW-0687">Ribonucleoprotein</keyword>
<evidence type="ECO:0000256" key="4">
    <source>
        <dbReference type="ARBA" id="ARBA00022490"/>
    </source>
</evidence>
<keyword evidence="10" id="KW-1185">Reference proteome</keyword>
<evidence type="ECO:0000256" key="8">
    <source>
        <dbReference type="ARBA" id="ARBA00023274"/>
    </source>
</evidence>
<dbReference type="Proteomes" id="UP001652623">
    <property type="component" value="Chromosome 12"/>
</dbReference>
<evidence type="ECO:0000256" key="3">
    <source>
        <dbReference type="ARBA" id="ARBA00008146"/>
    </source>
</evidence>
<name>A0ABM3I0L4_ZIZJJ</name>
<keyword evidence="5 9" id="KW-0507">mRNA processing</keyword>
<keyword evidence="4" id="KW-0963">Cytoplasm</keyword>
<evidence type="ECO:0000256" key="5">
    <source>
        <dbReference type="ARBA" id="ARBA00022664"/>
    </source>
</evidence>
<evidence type="ECO:0000313" key="10">
    <source>
        <dbReference type="Proteomes" id="UP001652623"/>
    </source>
</evidence>
<evidence type="ECO:0000256" key="1">
    <source>
        <dbReference type="ARBA" id="ARBA00004123"/>
    </source>
</evidence>
<dbReference type="RefSeq" id="XP_048318188.1">
    <property type="nucleotide sequence ID" value="XM_048462231.2"/>
</dbReference>
<accession>A0ABM3I0L4</accession>
<evidence type="ECO:0000256" key="7">
    <source>
        <dbReference type="ARBA" id="ARBA00023242"/>
    </source>
</evidence>
<organism evidence="10 11">
    <name type="scientific">Ziziphus jujuba</name>
    <name type="common">Chinese jujube</name>
    <name type="synonym">Ziziphus sativa</name>
    <dbReference type="NCBI Taxonomy" id="326968"/>
    <lineage>
        <taxon>Eukaryota</taxon>
        <taxon>Viridiplantae</taxon>
        <taxon>Streptophyta</taxon>
        <taxon>Embryophyta</taxon>
        <taxon>Tracheophyta</taxon>
        <taxon>Spermatophyta</taxon>
        <taxon>Magnoliopsida</taxon>
        <taxon>eudicotyledons</taxon>
        <taxon>Gunneridae</taxon>
        <taxon>Pentapetalae</taxon>
        <taxon>rosids</taxon>
        <taxon>fabids</taxon>
        <taxon>Rosales</taxon>
        <taxon>Rhamnaceae</taxon>
        <taxon>Paliureae</taxon>
        <taxon>Ziziphus</taxon>
    </lineage>
</organism>
<dbReference type="GeneID" id="112489253"/>